<evidence type="ECO:0000259" key="3">
    <source>
        <dbReference type="Pfam" id="PF26078"/>
    </source>
</evidence>
<dbReference type="PANTHER" id="PTHR37829:SF3">
    <property type="entry name" value="PROTEIN JAYE-RELATED"/>
    <property type="match status" value="1"/>
</dbReference>
<dbReference type="PANTHER" id="PTHR37829">
    <property type="entry name" value="PHAGE-LIKE ELEMENT PBSX PROTEIN XKDT"/>
    <property type="match status" value="1"/>
</dbReference>
<evidence type="ECO:0000256" key="1">
    <source>
        <dbReference type="ARBA" id="ARBA00038087"/>
    </source>
</evidence>
<reference evidence="5" key="1">
    <citation type="submission" date="2014-07" db="EMBL/GenBank/DDBJ databases">
        <authorList>
            <person name="Hornung V.Bastian."/>
        </authorList>
    </citation>
    <scope>NUCLEOTIDE SEQUENCE</scope>
    <source>
        <strain evidence="5">PCE-S</strain>
    </source>
</reference>
<evidence type="ECO:0000313" key="5">
    <source>
        <dbReference type="EMBL" id="CDX05076.1"/>
    </source>
</evidence>
<feature type="domain" description="Baseplate J-like C-terminal" evidence="4">
    <location>
        <begin position="261"/>
        <end position="346"/>
    </location>
</feature>
<evidence type="ECO:0000259" key="4">
    <source>
        <dbReference type="Pfam" id="PF26079"/>
    </source>
</evidence>
<dbReference type="AlphaFoldDB" id="A0A098BB03"/>
<gene>
    <name evidence="5" type="ORF">DPCES_5190</name>
</gene>
<dbReference type="InterPro" id="IPR052399">
    <property type="entry name" value="Phage_Baseplate_Assmbl_Protein"/>
</dbReference>
<sequence length="346" mass="36458">MFETITPESIKENILNELALVDVREGSYTNNLVSPTALAIWKLYDSLNALIPMVYVDETSGVYIDKKAANYGITRKTGTKATAALHFTGVDGKVVPKGTVFLTSDGLEFVTESAVTITAGAASTTAIAAEAGEAYNVPGGSITQQIVSISGLTGVTNDAAVGGTDPESDKSLVERLYAYLRKPATSGNVYHYEQWALAVDGVGGVKVAPLWNGPGTVKVLIVSPAKAPVDQEVVTRCADHIQQNRPIGAAVTVESASALMINVEATITIESTTTKSAVKEAFANSLNAYLQSIAFEKYELIYNRLAFMLLDIEGVIDYEDLTVNGGTSNIAIAANEVPVAGTVVIS</sequence>
<dbReference type="Pfam" id="PF04865">
    <property type="entry name" value="Baseplate_J"/>
    <property type="match status" value="1"/>
</dbReference>
<proteinExistence type="inferred from homology"/>
<feature type="domain" description="Baseplate protein J-like barrel" evidence="2">
    <location>
        <begin position="85"/>
        <end position="163"/>
    </location>
</feature>
<name>A0A098BB03_DESHA</name>
<evidence type="ECO:0000259" key="2">
    <source>
        <dbReference type="Pfam" id="PF04865"/>
    </source>
</evidence>
<dbReference type="Pfam" id="PF26079">
    <property type="entry name" value="Baseplate_J_C"/>
    <property type="match status" value="1"/>
</dbReference>
<feature type="domain" description="Baseplate J-like central" evidence="3">
    <location>
        <begin position="184"/>
        <end position="254"/>
    </location>
</feature>
<dbReference type="Pfam" id="PF26078">
    <property type="entry name" value="Baseplate_J_M"/>
    <property type="match status" value="1"/>
</dbReference>
<organism evidence="5">
    <name type="scientific">Desulfitobacterium hafniense</name>
    <name type="common">Desulfitobacterium frappieri</name>
    <dbReference type="NCBI Taxonomy" id="49338"/>
    <lineage>
        <taxon>Bacteria</taxon>
        <taxon>Bacillati</taxon>
        <taxon>Bacillota</taxon>
        <taxon>Clostridia</taxon>
        <taxon>Eubacteriales</taxon>
        <taxon>Desulfitobacteriaceae</taxon>
        <taxon>Desulfitobacterium</taxon>
    </lineage>
</organism>
<dbReference type="RefSeq" id="WP_208926712.1">
    <property type="nucleotide sequence ID" value="NZ_LK996017.1"/>
</dbReference>
<protein>
    <submittedName>
        <fullName evidence="5">Phage-like element PBSX protein XkdT</fullName>
    </submittedName>
</protein>
<dbReference type="InterPro" id="IPR006949">
    <property type="entry name" value="Barrel_Baseplate_J-like"/>
</dbReference>
<dbReference type="EMBL" id="LK996017">
    <property type="protein sequence ID" value="CDX05076.1"/>
    <property type="molecule type" value="Genomic_DNA"/>
</dbReference>
<dbReference type="InterPro" id="IPR058530">
    <property type="entry name" value="Baseplate_J-like_C"/>
</dbReference>
<dbReference type="PATRIC" id="fig|49338.4.peg.5587"/>
<dbReference type="InterPro" id="IPR058531">
    <property type="entry name" value="Baseplate_J_M"/>
</dbReference>
<comment type="similarity">
    <text evidence="1">Belongs to the Mu gp47/PBSX XkdT family.</text>
</comment>
<accession>A0A098BB03</accession>